<feature type="domain" description="Alpha-L-rhamnosidase six-hairpin glycosidase" evidence="2">
    <location>
        <begin position="316"/>
        <end position="471"/>
    </location>
</feature>
<keyword evidence="1" id="KW-0732">Signal</keyword>
<dbReference type="InterPro" id="IPR012341">
    <property type="entry name" value="6hp_glycosidase-like_sf"/>
</dbReference>
<organism evidence="3 4">
    <name type="scientific">Flammeovirga agarivorans</name>
    <dbReference type="NCBI Taxonomy" id="2726742"/>
    <lineage>
        <taxon>Bacteria</taxon>
        <taxon>Pseudomonadati</taxon>
        <taxon>Bacteroidota</taxon>
        <taxon>Cytophagia</taxon>
        <taxon>Cytophagales</taxon>
        <taxon>Flammeovirgaceae</taxon>
        <taxon>Flammeovirga</taxon>
    </lineage>
</organism>
<gene>
    <name evidence="3" type="ORF">HGP29_20380</name>
</gene>
<reference evidence="3 4" key="1">
    <citation type="submission" date="2020-04" db="EMBL/GenBank/DDBJ databases">
        <title>Flammeovirga sp. SR4, a novel species isolated from seawater.</title>
        <authorList>
            <person name="Wang X."/>
        </authorList>
    </citation>
    <scope>NUCLEOTIDE SEQUENCE [LARGE SCALE GENOMIC DNA]</scope>
    <source>
        <strain evidence="3 4">SR4</strain>
    </source>
</reference>
<feature type="signal peptide" evidence="1">
    <location>
        <begin position="1"/>
        <end position="20"/>
    </location>
</feature>
<dbReference type="AlphaFoldDB" id="A0A7X8SNS8"/>
<dbReference type="PROSITE" id="PS51257">
    <property type="entry name" value="PROKAR_LIPOPROTEIN"/>
    <property type="match status" value="1"/>
</dbReference>
<proteinExistence type="predicted"/>
<dbReference type="Gene3D" id="2.60.120.260">
    <property type="entry name" value="Galactose-binding domain-like"/>
    <property type="match status" value="1"/>
</dbReference>
<evidence type="ECO:0000313" key="3">
    <source>
        <dbReference type="EMBL" id="NLR93567.1"/>
    </source>
</evidence>
<name>A0A7X8SNS8_9BACT</name>
<dbReference type="Pfam" id="PF17389">
    <property type="entry name" value="Bac_rhamnosid6H"/>
    <property type="match status" value="1"/>
</dbReference>
<evidence type="ECO:0000259" key="2">
    <source>
        <dbReference type="Pfam" id="PF17389"/>
    </source>
</evidence>
<evidence type="ECO:0000313" key="4">
    <source>
        <dbReference type="Proteomes" id="UP000585050"/>
    </source>
</evidence>
<sequence length="894" mass="100550">MNRTLRLLAAGCLMAFTACDSGNENTLYESETYNVYKDHVTQGDFTATVVSPKEMTSNYKSPLQDAYSRAIEFKFSINGKDDELAYGKNHRLVIHPEDGNYTSPTIVFGEHHLDDEKVDKMDWLEKNTEVTIKLDMSPVLNAFKTKGYYEDIHGEKIYQNDFKGVYVAGGSAPMRWDFDNLGDVEQLTDKDGDGIYEITLVMNQPDPEKITSPVWKSTKNLSKYPTFTSDIPLVDALYNLALNELVADSEADGTFRTGKEWGGVWTRDISYSIVLSLSILDPQRAITSLRRKVKRDRIIQDTGSGGAWPVSSDRVTWALAAWNVYTTTGDQGWLKEAYKVIANTIDDDMHVVYDPATGLMRGESSFLDWRKQTYPRWMDNVDIYRSLNLGTNVDHFEAMNIAARMARLLGKEKDYQKYNEYAVNLKNAINNHLWLEKEGYYAQYLYGRDHMILSPKYEALGEALAVIFDVADENRAKSIVENSPITPYGAACVYPQIPGIRPYHNNGIWPFVQAYWNIATAKAGNGTALEQGLASIYRPAALFLTNKENFVAEDGDYMDTEVNSDEMLWSLSGNMAMIYKVYFGISIDEKGILSFNPVVPKVYGGSKELKNVKLWKNNFDITLKGYGSKIKSFTIDGKASDEFTFNLKKGGNHKIDIVLADNDITEGTTSNKVANKFHLENPNVTYKGDQLTWKAVKGAVNYEIIKNGKVIATQNETSFTIKKEKEVDEYAVRAIDSDNFPSYISEPISVGDIKIKNVSRIASASKKIDIKAAPSGMVEVSKKRNKKVDFKITVPESGEYMVWFSYTNGSGPWNTDNKCAIRNLFVNGTDQGALVMAQRGTEEWSSIGMTNHIPVQLKKGANKLSIRFESYDENMNVDVNTALIENVYYGKASK</sequence>
<dbReference type="Gene3D" id="1.50.10.10">
    <property type="match status" value="1"/>
</dbReference>
<keyword evidence="4" id="KW-1185">Reference proteome</keyword>
<accession>A0A7X8SNS8</accession>
<feature type="chain" id="PRO_5031499225" evidence="1">
    <location>
        <begin position="21"/>
        <end position="894"/>
    </location>
</feature>
<dbReference type="InterPro" id="IPR035396">
    <property type="entry name" value="Bac_rhamnosid6H"/>
</dbReference>
<dbReference type="InterPro" id="IPR008928">
    <property type="entry name" value="6-hairpin_glycosidase_sf"/>
</dbReference>
<dbReference type="RefSeq" id="WP_168884283.1">
    <property type="nucleotide sequence ID" value="NZ_JABAIL010000007.1"/>
</dbReference>
<dbReference type="Proteomes" id="UP000585050">
    <property type="component" value="Unassembled WGS sequence"/>
</dbReference>
<comment type="caution">
    <text evidence="3">The sequence shown here is derived from an EMBL/GenBank/DDBJ whole genome shotgun (WGS) entry which is preliminary data.</text>
</comment>
<dbReference type="EMBL" id="JABAIL010000007">
    <property type="protein sequence ID" value="NLR93567.1"/>
    <property type="molecule type" value="Genomic_DNA"/>
</dbReference>
<protein>
    <submittedName>
        <fullName evidence="3">Glycogen debranching protein</fullName>
    </submittedName>
</protein>
<evidence type="ECO:0000256" key="1">
    <source>
        <dbReference type="SAM" id="SignalP"/>
    </source>
</evidence>
<dbReference type="SUPFAM" id="SSF48208">
    <property type="entry name" value="Six-hairpin glycosidases"/>
    <property type="match status" value="1"/>
</dbReference>
<dbReference type="GO" id="GO:0005975">
    <property type="term" value="P:carbohydrate metabolic process"/>
    <property type="evidence" value="ECO:0007669"/>
    <property type="project" value="InterPro"/>
</dbReference>